<sequence>MSTCLGNPMSFITTTTPPSTHRHQLKQKYNLKDPIFFFFSCPRKQSKMGNSLGGKKTTKVMKIDGETFKLKTPVTAEEVLKDFPGHVLLECESVKHYGARAKPLEMKQMLEAKRLYFVVEPVKECPPRRVRSGIHMSAKERLENLMLARRSSSDLSILKPAGEWSKTEEKEGGAVRVKLRIPKAELERLVKEGATEAEATQKIAALYMAKHSRSEATQNTPQRREDGGDEPTAAIDTATAAATRGVKSRLVSNIVSFFLHSKIVKNILLIKIVTFRKWITVLKTKI</sequence>
<gene>
    <name evidence="2" type="ORF">DARMORV10_A02P31900.1</name>
</gene>
<dbReference type="EMBL" id="HG994356">
    <property type="protein sequence ID" value="CAF2142885.1"/>
    <property type="molecule type" value="Genomic_DNA"/>
</dbReference>
<proteinExistence type="predicted"/>
<evidence type="ECO:0000256" key="1">
    <source>
        <dbReference type="SAM" id="MobiDB-lite"/>
    </source>
</evidence>
<dbReference type="AlphaFoldDB" id="A0A816X7Z9"/>
<accession>A0A816X7Z9</accession>
<dbReference type="Pfam" id="PF14009">
    <property type="entry name" value="PADRE"/>
    <property type="match status" value="1"/>
</dbReference>
<feature type="region of interest" description="Disordered" evidence="1">
    <location>
        <begin position="210"/>
        <end position="232"/>
    </location>
</feature>
<dbReference type="Proteomes" id="UP001295469">
    <property type="component" value="Chromosome A02"/>
</dbReference>
<protein>
    <submittedName>
        <fullName evidence="2">(rape) hypothetical protein</fullName>
    </submittedName>
</protein>
<dbReference type="PANTHER" id="PTHR33148:SF3">
    <property type="entry name" value="DUF4228 DOMAIN PROTEIN"/>
    <property type="match status" value="1"/>
</dbReference>
<organism evidence="2">
    <name type="scientific">Brassica napus</name>
    <name type="common">Rape</name>
    <dbReference type="NCBI Taxonomy" id="3708"/>
    <lineage>
        <taxon>Eukaryota</taxon>
        <taxon>Viridiplantae</taxon>
        <taxon>Streptophyta</taxon>
        <taxon>Embryophyta</taxon>
        <taxon>Tracheophyta</taxon>
        <taxon>Spermatophyta</taxon>
        <taxon>Magnoliopsida</taxon>
        <taxon>eudicotyledons</taxon>
        <taxon>Gunneridae</taxon>
        <taxon>Pentapetalae</taxon>
        <taxon>rosids</taxon>
        <taxon>malvids</taxon>
        <taxon>Brassicales</taxon>
        <taxon>Brassicaceae</taxon>
        <taxon>Brassiceae</taxon>
        <taxon>Brassica</taxon>
    </lineage>
</organism>
<dbReference type="PANTHER" id="PTHR33148">
    <property type="entry name" value="PLASTID MOVEMENT IMPAIRED PROTEIN-RELATED"/>
    <property type="match status" value="1"/>
</dbReference>
<evidence type="ECO:0000313" key="2">
    <source>
        <dbReference type="EMBL" id="CAF2142885.1"/>
    </source>
</evidence>
<name>A0A816X7Z9_BRANA</name>
<reference evidence="2" key="1">
    <citation type="submission" date="2021-01" db="EMBL/GenBank/DDBJ databases">
        <authorList>
            <consortium name="Genoscope - CEA"/>
            <person name="William W."/>
        </authorList>
    </citation>
    <scope>NUCLEOTIDE SEQUENCE</scope>
</reference>
<dbReference type="InterPro" id="IPR025322">
    <property type="entry name" value="PADRE_dom"/>
</dbReference>